<name>A0ABY0BUU2_9GAMM</name>
<organism evidence="3 4">
    <name type="scientific">Aliidiomarina sedimenti</name>
    <dbReference type="NCBI Taxonomy" id="1933879"/>
    <lineage>
        <taxon>Bacteria</taxon>
        <taxon>Pseudomonadati</taxon>
        <taxon>Pseudomonadota</taxon>
        <taxon>Gammaproteobacteria</taxon>
        <taxon>Alteromonadales</taxon>
        <taxon>Idiomarinaceae</taxon>
        <taxon>Aliidiomarina</taxon>
    </lineage>
</organism>
<evidence type="ECO:0000313" key="4">
    <source>
        <dbReference type="Proteomes" id="UP000287410"/>
    </source>
</evidence>
<feature type="transmembrane region" description="Helical" evidence="1">
    <location>
        <begin position="36"/>
        <end position="55"/>
    </location>
</feature>
<accession>A0ABY0BUU2</accession>
<reference evidence="3 4" key="1">
    <citation type="journal article" date="2018" name="Front. Microbiol.">
        <title>Genome-Based Analysis Reveals the Taxonomy and Diversity of the Family Idiomarinaceae.</title>
        <authorList>
            <person name="Liu Y."/>
            <person name="Lai Q."/>
            <person name="Shao Z."/>
        </authorList>
    </citation>
    <scope>NUCLEOTIDE SEQUENCE [LARGE SCALE GENOMIC DNA]</scope>
    <source>
        <strain evidence="3 4">GBSy1</strain>
    </source>
</reference>
<protein>
    <recommendedName>
        <fullName evidence="2">Uncharacterized protein YyaB-like PH domain-containing protein</fullName>
    </recommendedName>
</protein>
<feature type="domain" description="Uncharacterized protein YyaB-like PH" evidence="2">
    <location>
        <begin position="58"/>
        <end position="135"/>
    </location>
</feature>
<dbReference type="Proteomes" id="UP000287410">
    <property type="component" value="Unassembled WGS sequence"/>
</dbReference>
<evidence type="ECO:0000259" key="2">
    <source>
        <dbReference type="Pfam" id="PF06713"/>
    </source>
</evidence>
<gene>
    <name evidence="3" type="ORF">CWE12_12590</name>
</gene>
<comment type="caution">
    <text evidence="3">The sequence shown here is derived from an EMBL/GenBank/DDBJ whole genome shotgun (WGS) entry which is preliminary data.</text>
</comment>
<keyword evidence="4" id="KW-1185">Reference proteome</keyword>
<proteinExistence type="predicted"/>
<keyword evidence="1" id="KW-0812">Transmembrane</keyword>
<feature type="transmembrane region" description="Helical" evidence="1">
    <location>
        <begin position="12"/>
        <end position="30"/>
    </location>
</feature>
<dbReference type="EMBL" id="PIPN01000006">
    <property type="protein sequence ID" value="RUO28055.1"/>
    <property type="molecule type" value="Genomic_DNA"/>
</dbReference>
<dbReference type="Pfam" id="PF06713">
    <property type="entry name" value="bPH_4"/>
    <property type="match status" value="1"/>
</dbReference>
<dbReference type="RefSeq" id="WP_126790062.1">
    <property type="nucleotide sequence ID" value="NZ_PIPN01000006.1"/>
</dbReference>
<dbReference type="InterPro" id="IPR009589">
    <property type="entry name" value="PH_YyaB-like"/>
</dbReference>
<keyword evidence="1" id="KW-0472">Membrane</keyword>
<sequence>MDKIHNSKVDSWLMLLVVTLALFVLLASSLLAISGWALLALVLLLLAAVLPMWILMSTRYHIIGDELRVRAGPFRWRIELDRIDGVEPCHNAALAPALSKERLRLQYRASGRDKSAGTSRYVLLLSPEDRYQFIFDLGVADPETFDPETDPETE</sequence>
<evidence type="ECO:0000256" key="1">
    <source>
        <dbReference type="SAM" id="Phobius"/>
    </source>
</evidence>
<keyword evidence="1" id="KW-1133">Transmembrane helix</keyword>
<evidence type="ECO:0000313" key="3">
    <source>
        <dbReference type="EMBL" id="RUO28055.1"/>
    </source>
</evidence>